<dbReference type="InterPro" id="IPR000008">
    <property type="entry name" value="C2_dom"/>
</dbReference>
<dbReference type="GO" id="GO:0006952">
    <property type="term" value="P:defense response"/>
    <property type="evidence" value="ECO:0007669"/>
    <property type="project" value="InterPro"/>
</dbReference>
<protein>
    <recommendedName>
        <fullName evidence="1">C2 domain-containing protein</fullName>
    </recommendedName>
</protein>
<dbReference type="InterPro" id="IPR035892">
    <property type="entry name" value="C2_domain_sf"/>
</dbReference>
<sequence length="146" mass="16415">MRVDICSASSSYGFNTPTQKTGDHRLVRRGPPQLRVDCKPATKNLYVVVRPESIKSYTTAMAEEGNVNPSWNQKFMVDMPMHARCITFEVKCKTSMGVKDVGVARVAASEFLGGVVPDHCLQFLSFRLRDWEGRRNGVLNFTTLEK</sequence>
<evidence type="ECO:0000313" key="3">
    <source>
        <dbReference type="Proteomes" id="UP001372338"/>
    </source>
</evidence>
<dbReference type="PANTHER" id="PTHR32246">
    <property type="entry name" value="INGRESSION PROTEIN FIC1"/>
    <property type="match status" value="1"/>
</dbReference>
<evidence type="ECO:0000259" key="1">
    <source>
        <dbReference type="Pfam" id="PF00168"/>
    </source>
</evidence>
<dbReference type="SUPFAM" id="SSF49562">
    <property type="entry name" value="C2 domain (Calcium/lipid-binding domain, CaLB)"/>
    <property type="match status" value="1"/>
</dbReference>
<feature type="domain" description="C2" evidence="1">
    <location>
        <begin position="42"/>
        <end position="117"/>
    </location>
</feature>
<dbReference type="InterPro" id="IPR044750">
    <property type="entry name" value="C2_SRC2/BAP"/>
</dbReference>
<keyword evidence="3" id="KW-1185">Reference proteome</keyword>
<reference evidence="2 3" key="1">
    <citation type="submission" date="2024-01" db="EMBL/GenBank/DDBJ databases">
        <title>The genomes of 5 underutilized Papilionoideae crops provide insights into root nodulation and disease resistanc.</title>
        <authorList>
            <person name="Yuan L."/>
        </authorList>
    </citation>
    <scope>NUCLEOTIDE SEQUENCE [LARGE SCALE GENOMIC DNA]</scope>
    <source>
        <strain evidence="2">ZHUSHIDOU_FW_LH</strain>
        <tissue evidence="2">Leaf</tissue>
    </source>
</reference>
<dbReference type="Proteomes" id="UP001372338">
    <property type="component" value="Unassembled WGS sequence"/>
</dbReference>
<comment type="caution">
    <text evidence="2">The sequence shown here is derived from an EMBL/GenBank/DDBJ whole genome shotgun (WGS) entry which is preliminary data.</text>
</comment>
<dbReference type="EMBL" id="JAYWIO010000006">
    <property type="protein sequence ID" value="KAK7256691.1"/>
    <property type="molecule type" value="Genomic_DNA"/>
</dbReference>
<dbReference type="AlphaFoldDB" id="A0AAN9I120"/>
<dbReference type="PANTHER" id="PTHR32246:SF74">
    <property type="entry name" value="BON1-ASSOCIATED-LIKE PROTEIN"/>
    <property type="match status" value="1"/>
</dbReference>
<dbReference type="Gene3D" id="2.60.40.150">
    <property type="entry name" value="C2 domain"/>
    <property type="match status" value="1"/>
</dbReference>
<organism evidence="2 3">
    <name type="scientific">Crotalaria pallida</name>
    <name type="common">Smooth rattlebox</name>
    <name type="synonym">Crotalaria striata</name>
    <dbReference type="NCBI Taxonomy" id="3830"/>
    <lineage>
        <taxon>Eukaryota</taxon>
        <taxon>Viridiplantae</taxon>
        <taxon>Streptophyta</taxon>
        <taxon>Embryophyta</taxon>
        <taxon>Tracheophyta</taxon>
        <taxon>Spermatophyta</taxon>
        <taxon>Magnoliopsida</taxon>
        <taxon>eudicotyledons</taxon>
        <taxon>Gunneridae</taxon>
        <taxon>Pentapetalae</taxon>
        <taxon>rosids</taxon>
        <taxon>fabids</taxon>
        <taxon>Fabales</taxon>
        <taxon>Fabaceae</taxon>
        <taxon>Papilionoideae</taxon>
        <taxon>50 kb inversion clade</taxon>
        <taxon>genistoids sensu lato</taxon>
        <taxon>core genistoids</taxon>
        <taxon>Crotalarieae</taxon>
        <taxon>Crotalaria</taxon>
    </lineage>
</organism>
<dbReference type="CDD" id="cd04051">
    <property type="entry name" value="C2_SRC2_like"/>
    <property type="match status" value="1"/>
</dbReference>
<proteinExistence type="predicted"/>
<evidence type="ECO:0000313" key="2">
    <source>
        <dbReference type="EMBL" id="KAK7256691.1"/>
    </source>
</evidence>
<name>A0AAN9I120_CROPI</name>
<gene>
    <name evidence="2" type="ORF">RIF29_30148</name>
</gene>
<accession>A0AAN9I120</accession>
<dbReference type="Pfam" id="PF00168">
    <property type="entry name" value="C2"/>
    <property type="match status" value="1"/>
</dbReference>